<sequence length="1190" mass="118795">MDSVSASPPDPADVAAAGVVVFPRSPLDLRTTTQCPACLQPLRSVVCTSCGLDLRHPAAADLAAVSASIADALDTRLGLIGRIRRETRGSAAPAPPQPSPVVVPWQAPTPASEPSPARHGRSGIQIALIVIGISLLSVFAVFGVVYAFVAYGMGVRTLIIGAATLATIVAATVVARRGLSSTAEGLAALGSVVLVLDAWAVRQTDAFGLGGTDSVTYWGWALTSVAVVAGTWAWLGRHRSPLLLATIAAPIGAALIAVEATSALVSGADAVIASLTASAVAVVVAVLGARALAETHSAVVRVAVSVISTAVVPLTALPLLVGISQLVNEGWWWAVAAGVAHLAIAIGAILVIGSMPTTSPDRTNSPYGAVVAALATLSMVVALALAAESVRDDHVLLAVALLAPVSLALCADVAAPRMRRRVSALPVYSAAIAAAVAAGLVALAVASLPLESVIRAMTWGLFEAAAAPSTAVGSGNPLIPTALGVLAAALLAAGIVWWRTGTLARAGRAPALAAGTATTVLLSVSLAPTWAISMVGVSTAAIGAATLLALFPARPTDDGAARSARITLAIVAVGAALIASALGFAVDGAWVLGVAVAVMTVSVGVAATSSHLARGIAYAVASLLIVATGPVLAGDLAPLIGVTAPAAVTLALCGLLIGASGLVTVRLSDARALLATTLPVAILAAALVMDAADPAVAVAASVAALLIVLGLSVRLHRRDTAADAWLIGALLPGAVVILADRSTAAIALSADLIMSGEDRALVAVAAATVTAVVALGTTAGRTRASIDAGAGAIIAVALAVAAATGPSSIILLVAGVATLTVSISRDGLLSSRSARRYVGWVALALGIAALWRLLTEQAVTELEWYVLPISAALLSVAALLSRVPAERALLGPLSGPALLVASALGISALPLAAASGDAHPLRGVIVGVIATLIVLGVLIGRVRSDGRWGGRAPGLLVVGVLAQVLLAGSATWAVLTAARDGMPVPLLQLVGIVTVIMLVGTAAAAWASAPRTAGRVRSRSHGATTALTAGGAAIVALLLGVGGAVEAVELLALPLALGLLVIGTLELELRNAARSLGWLTPGLTALLVPSFVAVSIDPELWRVVAVGLGATAVFIGGVARRLQAPFVVGGAIVMIHLLVQTWPLLEQVGRAVEWWLWLGIAGVIVVAVAARYEQRVQNLTTAVRHIAQLR</sequence>
<feature type="transmembrane region" description="Helical" evidence="2">
    <location>
        <begin position="866"/>
        <end position="885"/>
    </location>
</feature>
<feature type="transmembrane region" description="Helical" evidence="2">
    <location>
        <begin position="695"/>
        <end position="713"/>
    </location>
</feature>
<feature type="transmembrane region" description="Helical" evidence="2">
    <location>
        <begin position="760"/>
        <end position="777"/>
    </location>
</feature>
<dbReference type="Proteomes" id="UP000292408">
    <property type="component" value="Unassembled WGS sequence"/>
</dbReference>
<feature type="transmembrane region" description="Helical" evidence="2">
    <location>
        <begin position="921"/>
        <end position="942"/>
    </location>
</feature>
<feature type="transmembrane region" description="Helical" evidence="2">
    <location>
        <begin position="954"/>
        <end position="975"/>
    </location>
</feature>
<reference evidence="3 4" key="1">
    <citation type="journal article" date="2015" name="Stand. Genomic Sci.">
        <title>Genomic Encyclopedia of Bacterial and Archaeal Type Strains, Phase III: the genomes of soil and plant-associated and newly described type strains.</title>
        <authorList>
            <person name="Whitman W.B."/>
            <person name="Woyke T."/>
            <person name="Klenk H.P."/>
            <person name="Zhou Y."/>
            <person name="Lilburn T.G."/>
            <person name="Beck B.J."/>
            <person name="De Vos P."/>
            <person name="Vandamme P."/>
            <person name="Eisen J.A."/>
            <person name="Garrity G."/>
            <person name="Hugenholtz P."/>
            <person name="Kyrpides N.C."/>
        </authorList>
    </citation>
    <scope>NUCLEOTIDE SEQUENCE [LARGE SCALE GENOMIC DNA]</scope>
    <source>
        <strain evidence="3 4">AC4r</strain>
    </source>
</reference>
<evidence type="ECO:0000313" key="4">
    <source>
        <dbReference type="Proteomes" id="UP000292408"/>
    </source>
</evidence>
<dbReference type="OrthoDB" id="5096967at2"/>
<feature type="transmembrane region" description="Helical" evidence="2">
    <location>
        <begin position="532"/>
        <end position="551"/>
    </location>
</feature>
<dbReference type="InterPro" id="IPR058062">
    <property type="entry name" value="SCO7613_C"/>
</dbReference>
<name>A0A4Q7TCT3_9MICO</name>
<feature type="region of interest" description="Disordered" evidence="1">
    <location>
        <begin position="88"/>
        <end position="119"/>
    </location>
</feature>
<proteinExistence type="predicted"/>
<comment type="caution">
    <text evidence="3">The sequence shown here is derived from an EMBL/GenBank/DDBJ whole genome shotgun (WGS) entry which is preliminary data.</text>
</comment>
<feature type="transmembrane region" description="Helical" evidence="2">
    <location>
        <begin position="299"/>
        <end position="324"/>
    </location>
</feature>
<feature type="transmembrane region" description="Helical" evidence="2">
    <location>
        <begin position="126"/>
        <end position="149"/>
    </location>
</feature>
<feature type="transmembrane region" description="Helical" evidence="2">
    <location>
        <begin position="427"/>
        <end position="450"/>
    </location>
</feature>
<keyword evidence="4" id="KW-1185">Reference proteome</keyword>
<feature type="transmembrane region" description="Helical" evidence="2">
    <location>
        <begin position="987"/>
        <end position="1009"/>
    </location>
</feature>
<dbReference type="AlphaFoldDB" id="A0A4Q7TCT3"/>
<feature type="transmembrane region" description="Helical" evidence="2">
    <location>
        <begin position="367"/>
        <end position="388"/>
    </location>
</feature>
<feature type="transmembrane region" description="Helical" evidence="2">
    <location>
        <begin position="837"/>
        <end position="854"/>
    </location>
</feature>
<dbReference type="EMBL" id="SGXT01000018">
    <property type="protein sequence ID" value="RZT58215.1"/>
    <property type="molecule type" value="Genomic_DNA"/>
</dbReference>
<feature type="transmembrane region" description="Helical" evidence="2">
    <location>
        <begin position="1154"/>
        <end position="1172"/>
    </location>
</feature>
<feature type="transmembrane region" description="Helical" evidence="2">
    <location>
        <begin position="155"/>
        <end position="175"/>
    </location>
</feature>
<feature type="transmembrane region" description="Helical" evidence="2">
    <location>
        <begin position="182"/>
        <end position="201"/>
    </location>
</feature>
<dbReference type="NCBIfam" id="NF047321">
    <property type="entry name" value="SCO7613_CTERM"/>
    <property type="match status" value="1"/>
</dbReference>
<dbReference type="RefSeq" id="WP_130284293.1">
    <property type="nucleotide sequence ID" value="NZ_SGXT01000018.1"/>
</dbReference>
<feature type="transmembrane region" description="Helical" evidence="2">
    <location>
        <begin position="615"/>
        <end position="633"/>
    </location>
</feature>
<feature type="transmembrane region" description="Helical" evidence="2">
    <location>
        <begin position="1100"/>
        <end position="1119"/>
    </location>
</feature>
<feature type="transmembrane region" description="Helical" evidence="2">
    <location>
        <begin position="897"/>
        <end position="915"/>
    </location>
</feature>
<feature type="transmembrane region" description="Helical" evidence="2">
    <location>
        <begin position="1126"/>
        <end position="1142"/>
    </location>
</feature>
<feature type="transmembrane region" description="Helical" evidence="2">
    <location>
        <begin position="672"/>
        <end position="689"/>
    </location>
</feature>
<keyword evidence="2" id="KW-0472">Membrane</keyword>
<feature type="transmembrane region" description="Helical" evidence="2">
    <location>
        <begin position="563"/>
        <end position="584"/>
    </location>
</feature>
<keyword evidence="2" id="KW-0812">Transmembrane</keyword>
<feature type="transmembrane region" description="Helical" evidence="2">
    <location>
        <begin position="330"/>
        <end position="355"/>
    </location>
</feature>
<feature type="transmembrane region" description="Helical" evidence="2">
    <location>
        <begin position="1021"/>
        <end position="1045"/>
    </location>
</feature>
<keyword evidence="2" id="KW-1133">Transmembrane helix</keyword>
<feature type="transmembrane region" description="Helical" evidence="2">
    <location>
        <begin position="478"/>
        <end position="497"/>
    </location>
</feature>
<feature type="transmembrane region" description="Helical" evidence="2">
    <location>
        <begin position="217"/>
        <end position="235"/>
    </location>
</feature>
<feature type="transmembrane region" description="Helical" evidence="2">
    <location>
        <begin position="271"/>
        <end position="292"/>
    </location>
</feature>
<evidence type="ECO:0000256" key="2">
    <source>
        <dbReference type="SAM" id="Phobius"/>
    </source>
</evidence>
<feature type="transmembrane region" description="Helical" evidence="2">
    <location>
        <begin position="242"/>
        <end position="265"/>
    </location>
</feature>
<gene>
    <name evidence="3" type="ORF">EV140_2458</name>
</gene>
<feature type="transmembrane region" description="Helical" evidence="2">
    <location>
        <begin position="509"/>
        <end position="526"/>
    </location>
</feature>
<evidence type="ECO:0008006" key="5">
    <source>
        <dbReference type="Google" id="ProtNLM"/>
    </source>
</evidence>
<evidence type="ECO:0000313" key="3">
    <source>
        <dbReference type="EMBL" id="RZT58215.1"/>
    </source>
</evidence>
<feature type="transmembrane region" description="Helical" evidence="2">
    <location>
        <begin position="639"/>
        <end position="665"/>
    </location>
</feature>
<feature type="transmembrane region" description="Helical" evidence="2">
    <location>
        <begin position="394"/>
        <end position="415"/>
    </location>
</feature>
<protein>
    <recommendedName>
        <fullName evidence="5">DUF2157 domain-containing protein</fullName>
    </recommendedName>
</protein>
<accession>A0A4Q7TCT3</accession>
<feature type="transmembrane region" description="Helical" evidence="2">
    <location>
        <begin position="590"/>
        <end position="608"/>
    </location>
</feature>
<feature type="transmembrane region" description="Helical" evidence="2">
    <location>
        <begin position="1076"/>
        <end position="1094"/>
    </location>
</feature>
<organism evidence="3 4">
    <name type="scientific">Microcella alkaliphila</name>
    <dbReference type="NCBI Taxonomy" id="279828"/>
    <lineage>
        <taxon>Bacteria</taxon>
        <taxon>Bacillati</taxon>
        <taxon>Actinomycetota</taxon>
        <taxon>Actinomycetes</taxon>
        <taxon>Micrococcales</taxon>
        <taxon>Microbacteriaceae</taxon>
        <taxon>Microcella</taxon>
    </lineage>
</organism>
<feature type="transmembrane region" description="Helical" evidence="2">
    <location>
        <begin position="1051"/>
        <end position="1069"/>
    </location>
</feature>
<evidence type="ECO:0000256" key="1">
    <source>
        <dbReference type="SAM" id="MobiDB-lite"/>
    </source>
</evidence>